<dbReference type="InterPro" id="IPR036097">
    <property type="entry name" value="HisK_dim/P_sf"/>
</dbReference>
<feature type="non-terminal residue" evidence="9">
    <location>
        <position position="1"/>
    </location>
</feature>
<comment type="caution">
    <text evidence="9">The sequence shown here is derived from an EMBL/GenBank/DDBJ whole genome shotgun (WGS) entry which is preliminary data.</text>
</comment>
<evidence type="ECO:0000256" key="2">
    <source>
        <dbReference type="ARBA" id="ARBA00022679"/>
    </source>
</evidence>
<dbReference type="SUPFAM" id="SSF55781">
    <property type="entry name" value="GAF domain-like"/>
    <property type="match status" value="1"/>
</dbReference>
<dbReference type="InterPro" id="IPR005467">
    <property type="entry name" value="His_kinase_dom"/>
</dbReference>
<feature type="domain" description="PAS" evidence="8">
    <location>
        <begin position="147"/>
        <end position="195"/>
    </location>
</feature>
<dbReference type="SUPFAM" id="SSF55785">
    <property type="entry name" value="PYP-like sensor domain (PAS domain)"/>
    <property type="match status" value="1"/>
</dbReference>
<dbReference type="GO" id="GO:0000155">
    <property type="term" value="F:phosphorelay sensor kinase activity"/>
    <property type="evidence" value="ECO:0007669"/>
    <property type="project" value="InterPro"/>
</dbReference>
<evidence type="ECO:0000259" key="7">
    <source>
        <dbReference type="PROSITE" id="PS50109"/>
    </source>
</evidence>
<name>X0YYR9_9ZZZZ</name>
<keyword evidence="2" id="KW-0808">Transferase</keyword>
<evidence type="ECO:0000313" key="9">
    <source>
        <dbReference type="EMBL" id="GAG61660.1"/>
    </source>
</evidence>
<reference evidence="9" key="1">
    <citation type="journal article" date="2014" name="Front. Microbiol.">
        <title>High frequency of phylogenetically diverse reductive dehalogenase-homologous genes in deep subseafloor sedimentary metagenomes.</title>
        <authorList>
            <person name="Kawai M."/>
            <person name="Futagami T."/>
            <person name="Toyoda A."/>
            <person name="Takaki Y."/>
            <person name="Nishi S."/>
            <person name="Hori S."/>
            <person name="Arai W."/>
            <person name="Tsubouchi T."/>
            <person name="Morono Y."/>
            <person name="Uchiyama I."/>
            <person name="Ito T."/>
            <person name="Fujiyama A."/>
            <person name="Inagaki F."/>
            <person name="Takami H."/>
        </authorList>
    </citation>
    <scope>NUCLEOTIDE SEQUENCE</scope>
    <source>
        <strain evidence="9">Expedition CK06-06</strain>
    </source>
</reference>
<dbReference type="InterPro" id="IPR029016">
    <property type="entry name" value="GAF-like_dom_sf"/>
</dbReference>
<dbReference type="Pfam" id="PF02518">
    <property type="entry name" value="HATPase_c"/>
    <property type="match status" value="1"/>
</dbReference>
<dbReference type="InterPro" id="IPR003661">
    <property type="entry name" value="HisK_dim/P_dom"/>
</dbReference>
<dbReference type="PROSITE" id="PS50112">
    <property type="entry name" value="PAS"/>
    <property type="match status" value="1"/>
</dbReference>
<dbReference type="Gene3D" id="1.10.287.130">
    <property type="match status" value="1"/>
</dbReference>
<dbReference type="Gene3D" id="3.30.565.10">
    <property type="entry name" value="Histidine kinase-like ATPase, C-terminal domain"/>
    <property type="match status" value="1"/>
</dbReference>
<dbReference type="Pfam" id="PF00512">
    <property type="entry name" value="HisKA"/>
    <property type="match status" value="1"/>
</dbReference>
<dbReference type="CDD" id="cd00082">
    <property type="entry name" value="HisKA"/>
    <property type="match status" value="1"/>
</dbReference>
<evidence type="ECO:0000256" key="5">
    <source>
        <dbReference type="ARBA" id="ARBA00022840"/>
    </source>
</evidence>
<evidence type="ECO:0008006" key="10">
    <source>
        <dbReference type="Google" id="ProtNLM"/>
    </source>
</evidence>
<keyword evidence="4" id="KW-0418">Kinase</keyword>
<dbReference type="EMBL" id="BART01001071">
    <property type="protein sequence ID" value="GAG61660.1"/>
    <property type="molecule type" value="Genomic_DNA"/>
</dbReference>
<dbReference type="AlphaFoldDB" id="X0YYR9"/>
<keyword evidence="3" id="KW-0547">Nucleotide-binding</keyword>
<dbReference type="SMART" id="SM00091">
    <property type="entry name" value="PAS"/>
    <property type="match status" value="1"/>
</dbReference>
<sequence>VSEEEISLKDILYRKKDDEEYLTELTKRIKAVKIPINDKKVVGRTFLEKKPFNIKIAIKEFPIENEIGKLLDWEDFAIVPLLSRDRAVGVVIVDNHFNKRAITVEDINFLVMFANQAGLAIDNATVHKKLKESISSMEMANIKLQELKNYSENIVESITSAISVIDKNTMISSCNSSFENFIGLSKKEIIGRSLLKLPLKIEEFDLTGIIEETSTKGEPQELSKVHCIANNEEVIADISIYPFKDSLKNVIGVVLSIQDVTDIVKLEKRVKDSEQLAMLGELSAGVAHEIRNPLVSIGGFVRRLQKKHKDDETDREYTSIIIKEVKRLENIVGEVLDIASPKKLKYDLVDLNKIILDIMNILKTSCRDKEIKVEQKLMKSLPTVFGSSSQLKQVFFNIFQNATEASPVGGIIKIETGHTDNENFVMINNKSKAIPPYIKEKMFMPFFTTKIKGTGLGLSVSSRIIELHHGRIELKSVEEEGTTFTVFLPKSVVKIKGL</sequence>
<dbReference type="InterPro" id="IPR035965">
    <property type="entry name" value="PAS-like_dom_sf"/>
</dbReference>
<dbReference type="SUPFAM" id="SSF47384">
    <property type="entry name" value="Homodimeric domain of signal transducing histidine kinase"/>
    <property type="match status" value="1"/>
</dbReference>
<dbReference type="SMART" id="SM00388">
    <property type="entry name" value="HisKA"/>
    <property type="match status" value="1"/>
</dbReference>
<evidence type="ECO:0000256" key="4">
    <source>
        <dbReference type="ARBA" id="ARBA00022777"/>
    </source>
</evidence>
<evidence type="ECO:0000256" key="6">
    <source>
        <dbReference type="ARBA" id="ARBA00023012"/>
    </source>
</evidence>
<accession>X0YYR9</accession>
<dbReference type="Gene3D" id="3.30.450.40">
    <property type="match status" value="1"/>
</dbReference>
<proteinExistence type="predicted"/>
<dbReference type="PROSITE" id="PS50109">
    <property type="entry name" value="HIS_KIN"/>
    <property type="match status" value="1"/>
</dbReference>
<dbReference type="Gene3D" id="3.30.450.20">
    <property type="entry name" value="PAS domain"/>
    <property type="match status" value="1"/>
</dbReference>
<dbReference type="Pfam" id="PF13426">
    <property type="entry name" value="PAS_9"/>
    <property type="match status" value="1"/>
</dbReference>
<dbReference type="InterPro" id="IPR000014">
    <property type="entry name" value="PAS"/>
</dbReference>
<dbReference type="SUPFAM" id="SSF55874">
    <property type="entry name" value="ATPase domain of HSP90 chaperone/DNA topoisomerase II/histidine kinase"/>
    <property type="match status" value="1"/>
</dbReference>
<keyword evidence="5" id="KW-0067">ATP-binding</keyword>
<dbReference type="InterPro" id="IPR004358">
    <property type="entry name" value="Sig_transdc_His_kin-like_C"/>
</dbReference>
<gene>
    <name evidence="9" type="ORF">S01H4_04107</name>
</gene>
<dbReference type="InterPro" id="IPR003594">
    <property type="entry name" value="HATPase_dom"/>
</dbReference>
<evidence type="ECO:0000256" key="3">
    <source>
        <dbReference type="ARBA" id="ARBA00022741"/>
    </source>
</evidence>
<keyword evidence="1" id="KW-0597">Phosphoprotein</keyword>
<dbReference type="CDD" id="cd00130">
    <property type="entry name" value="PAS"/>
    <property type="match status" value="1"/>
</dbReference>
<keyword evidence="6" id="KW-0902">Two-component regulatory system</keyword>
<dbReference type="PANTHER" id="PTHR43065:SF10">
    <property type="entry name" value="PEROXIDE STRESS-ACTIVATED HISTIDINE KINASE MAK3"/>
    <property type="match status" value="1"/>
</dbReference>
<protein>
    <recommendedName>
        <fullName evidence="10">Histidine kinase domain-containing protein</fullName>
    </recommendedName>
</protein>
<dbReference type="InterPro" id="IPR036890">
    <property type="entry name" value="HATPase_C_sf"/>
</dbReference>
<evidence type="ECO:0000259" key="8">
    <source>
        <dbReference type="PROSITE" id="PS50112"/>
    </source>
</evidence>
<dbReference type="InterPro" id="IPR003018">
    <property type="entry name" value="GAF"/>
</dbReference>
<dbReference type="GO" id="GO:0005524">
    <property type="term" value="F:ATP binding"/>
    <property type="evidence" value="ECO:0007669"/>
    <property type="project" value="UniProtKB-KW"/>
</dbReference>
<dbReference type="PANTHER" id="PTHR43065">
    <property type="entry name" value="SENSOR HISTIDINE KINASE"/>
    <property type="match status" value="1"/>
</dbReference>
<dbReference type="SMART" id="SM00387">
    <property type="entry name" value="HATPase_c"/>
    <property type="match status" value="1"/>
</dbReference>
<feature type="domain" description="Histidine kinase" evidence="7">
    <location>
        <begin position="285"/>
        <end position="492"/>
    </location>
</feature>
<evidence type="ECO:0000256" key="1">
    <source>
        <dbReference type="ARBA" id="ARBA00022553"/>
    </source>
</evidence>
<dbReference type="NCBIfam" id="TIGR00229">
    <property type="entry name" value="sensory_box"/>
    <property type="match status" value="1"/>
</dbReference>
<organism evidence="9">
    <name type="scientific">marine sediment metagenome</name>
    <dbReference type="NCBI Taxonomy" id="412755"/>
    <lineage>
        <taxon>unclassified sequences</taxon>
        <taxon>metagenomes</taxon>
        <taxon>ecological metagenomes</taxon>
    </lineage>
</organism>
<dbReference type="Pfam" id="PF01590">
    <property type="entry name" value="GAF"/>
    <property type="match status" value="1"/>
</dbReference>
<dbReference type="PRINTS" id="PR00344">
    <property type="entry name" value="BCTRLSENSOR"/>
</dbReference>